<feature type="transmembrane region" description="Helical" evidence="1">
    <location>
        <begin position="45"/>
        <end position="75"/>
    </location>
</feature>
<name>R2QR83_9ENTE</name>
<feature type="transmembrane region" description="Helical" evidence="1">
    <location>
        <begin position="12"/>
        <end position="33"/>
    </location>
</feature>
<evidence type="ECO:0000313" key="2">
    <source>
        <dbReference type="EMBL" id="EOH99022.1"/>
    </source>
</evidence>
<dbReference type="AlphaFoldDB" id="R2QR83"/>
<keyword evidence="5" id="KW-1185">Reference proteome</keyword>
<evidence type="ECO:0000313" key="5">
    <source>
        <dbReference type="Proteomes" id="UP000014157"/>
    </source>
</evidence>
<dbReference type="EMBL" id="ASWB01000002">
    <property type="protein sequence ID" value="EOT71803.1"/>
    <property type="molecule type" value="Genomic_DNA"/>
</dbReference>
<evidence type="ECO:0000313" key="3">
    <source>
        <dbReference type="EMBL" id="EOT71803.1"/>
    </source>
</evidence>
<comment type="caution">
    <text evidence="2">The sequence shown here is derived from an EMBL/GenBank/DDBJ whole genome shotgun (WGS) entry which is preliminary data.</text>
</comment>
<dbReference type="HOGENOM" id="CLU_192838_0_0_9"/>
<reference evidence="2 4" key="1">
    <citation type="submission" date="2013-02" db="EMBL/GenBank/DDBJ databases">
        <title>The Genome Sequence of Enterococcus moraviensis BAA-383.</title>
        <authorList>
            <consortium name="The Broad Institute Genome Sequencing Platform"/>
            <consortium name="The Broad Institute Genome Sequencing Center for Infectious Disease"/>
            <person name="Earl A.M."/>
            <person name="Gilmore M.S."/>
            <person name="Lebreton F."/>
            <person name="Walker B."/>
            <person name="Young S.K."/>
            <person name="Zeng Q."/>
            <person name="Gargeya S."/>
            <person name="Fitzgerald M."/>
            <person name="Haas B."/>
            <person name="Abouelleil A."/>
            <person name="Alvarado L."/>
            <person name="Arachchi H.M."/>
            <person name="Berlin A.M."/>
            <person name="Chapman S.B."/>
            <person name="Dewar J."/>
            <person name="Goldberg J."/>
            <person name="Griggs A."/>
            <person name="Gujja S."/>
            <person name="Hansen M."/>
            <person name="Howarth C."/>
            <person name="Imamovic A."/>
            <person name="Larimer J."/>
            <person name="McCowan C."/>
            <person name="Murphy C."/>
            <person name="Neiman D."/>
            <person name="Pearson M."/>
            <person name="Priest M."/>
            <person name="Roberts A."/>
            <person name="Saif S."/>
            <person name="Shea T."/>
            <person name="Sisk P."/>
            <person name="Sykes S."/>
            <person name="Wortman J."/>
            <person name="Nusbaum C."/>
            <person name="Birren B."/>
        </authorList>
    </citation>
    <scope>NUCLEOTIDE SEQUENCE [LARGE SCALE GENOMIC DNA]</scope>
    <source>
        <strain evidence="2 4">ATCC BAA-383</strain>
    </source>
</reference>
<reference evidence="3 5" key="2">
    <citation type="submission" date="2013-03" db="EMBL/GenBank/DDBJ databases">
        <title>The Genome Sequence of Enterococcus moraviensis BAA-383 (PacBio/Illumina hybrid assembly).</title>
        <authorList>
            <consortium name="The Broad Institute Genomics Platform"/>
            <consortium name="The Broad Institute Genome Sequencing Center for Infectious Disease"/>
            <person name="Earl A."/>
            <person name="Russ C."/>
            <person name="Gilmore M."/>
            <person name="Surin D."/>
            <person name="Walker B."/>
            <person name="Young S."/>
            <person name="Zeng Q."/>
            <person name="Gargeya S."/>
            <person name="Fitzgerald M."/>
            <person name="Haas B."/>
            <person name="Abouelleil A."/>
            <person name="Allen A.W."/>
            <person name="Alvarado L."/>
            <person name="Arachchi H.M."/>
            <person name="Berlin A.M."/>
            <person name="Chapman S.B."/>
            <person name="Gainer-Dewar J."/>
            <person name="Goldberg J."/>
            <person name="Griggs A."/>
            <person name="Gujja S."/>
            <person name="Hansen M."/>
            <person name="Howarth C."/>
            <person name="Imamovic A."/>
            <person name="Ireland A."/>
            <person name="Larimer J."/>
            <person name="McCowan C."/>
            <person name="Murphy C."/>
            <person name="Pearson M."/>
            <person name="Poon T.W."/>
            <person name="Priest M."/>
            <person name="Roberts A."/>
            <person name="Saif S."/>
            <person name="Shea T."/>
            <person name="Sisk P."/>
            <person name="Sykes S."/>
            <person name="Wortman J."/>
            <person name="Nusbaum C."/>
            <person name="Birren B."/>
        </authorList>
    </citation>
    <scope>NUCLEOTIDE SEQUENCE [LARGE SCALE GENOMIC DNA]</scope>
    <source>
        <strain evidence="3 5">ATCC BAA-383</strain>
    </source>
</reference>
<gene>
    <name evidence="3" type="ORF">I586_01610</name>
    <name evidence="2" type="ORF">UAY_02291</name>
</gene>
<keyword evidence="1" id="KW-1133">Transmembrane helix</keyword>
<evidence type="ECO:0000256" key="1">
    <source>
        <dbReference type="SAM" id="Phobius"/>
    </source>
</evidence>
<dbReference type="OrthoDB" id="2193349at2"/>
<organism evidence="2 4">
    <name type="scientific">Enterococcus moraviensis ATCC BAA-383</name>
    <dbReference type="NCBI Taxonomy" id="1158609"/>
    <lineage>
        <taxon>Bacteria</taxon>
        <taxon>Bacillati</taxon>
        <taxon>Bacillota</taxon>
        <taxon>Bacilli</taxon>
        <taxon>Lactobacillales</taxon>
        <taxon>Enterococcaceae</taxon>
        <taxon>Enterococcus</taxon>
    </lineage>
</organism>
<keyword evidence="1" id="KW-0812">Transmembrane</keyword>
<protein>
    <submittedName>
        <fullName evidence="2">Uncharacterized protein</fullName>
    </submittedName>
</protein>
<keyword evidence="1" id="KW-0472">Membrane</keyword>
<sequence>MKKIFFASQILLAINLFILIVPPAVFLIAFKLFPSINPTENGFGAYPLLFIVCGIAGLFVTIPFSAIMIILYLLYKYKFSKNRQ</sequence>
<dbReference type="Proteomes" id="UP000014157">
    <property type="component" value="Unassembled WGS sequence"/>
</dbReference>
<dbReference type="Proteomes" id="UP000013781">
    <property type="component" value="Unassembled WGS sequence"/>
</dbReference>
<accession>R2QR83</accession>
<dbReference type="RefSeq" id="WP_010765658.1">
    <property type="nucleotide sequence ID" value="NZ_KB946319.1"/>
</dbReference>
<proteinExistence type="predicted"/>
<dbReference type="EMBL" id="AJAS01000016">
    <property type="protein sequence ID" value="EOH99022.1"/>
    <property type="molecule type" value="Genomic_DNA"/>
</dbReference>
<evidence type="ECO:0000313" key="4">
    <source>
        <dbReference type="Proteomes" id="UP000013781"/>
    </source>
</evidence>